<feature type="transmembrane region" description="Helical" evidence="8">
    <location>
        <begin position="51"/>
        <end position="75"/>
    </location>
</feature>
<keyword evidence="4 8" id="KW-0812">Transmembrane</keyword>
<dbReference type="GO" id="GO:0005283">
    <property type="term" value="F:amino acid:sodium symporter activity"/>
    <property type="evidence" value="ECO:0007669"/>
    <property type="project" value="TreeGrafter"/>
</dbReference>
<reference evidence="9" key="1">
    <citation type="submission" date="2020-06" db="EMBL/GenBank/DDBJ databases">
        <title>Draft genome of Bugula neritina, a colonial animal packing powerful symbionts and potential medicines.</title>
        <authorList>
            <person name="Rayko M."/>
        </authorList>
    </citation>
    <scope>NUCLEOTIDE SEQUENCE [LARGE SCALE GENOMIC DNA]</scope>
    <source>
        <strain evidence="9">Kwan_BN1</strain>
    </source>
</reference>
<evidence type="ECO:0000256" key="3">
    <source>
        <dbReference type="ARBA" id="ARBA00022448"/>
    </source>
</evidence>
<dbReference type="EMBL" id="VXIV02001854">
    <property type="protein sequence ID" value="KAF6029116.1"/>
    <property type="molecule type" value="Genomic_DNA"/>
</dbReference>
<keyword evidence="5 8" id="KW-1133">Transmembrane helix</keyword>
<evidence type="ECO:0000313" key="10">
    <source>
        <dbReference type="Proteomes" id="UP000593567"/>
    </source>
</evidence>
<keyword evidence="6 8" id="KW-0472">Membrane</keyword>
<dbReference type="Pfam" id="PF00209">
    <property type="entry name" value="SNF"/>
    <property type="match status" value="1"/>
</dbReference>
<dbReference type="GO" id="GO:0005886">
    <property type="term" value="C:plasma membrane"/>
    <property type="evidence" value="ECO:0007669"/>
    <property type="project" value="TreeGrafter"/>
</dbReference>
<feature type="transmembrane region" description="Helical" evidence="8">
    <location>
        <begin position="81"/>
        <end position="102"/>
    </location>
</feature>
<evidence type="ECO:0000256" key="5">
    <source>
        <dbReference type="ARBA" id="ARBA00022989"/>
    </source>
</evidence>
<gene>
    <name evidence="9" type="ORF">EB796_012564</name>
</gene>
<dbReference type="InterPro" id="IPR037272">
    <property type="entry name" value="SNS_sf"/>
</dbReference>
<evidence type="ECO:0000313" key="9">
    <source>
        <dbReference type="EMBL" id="KAF6029116.1"/>
    </source>
</evidence>
<feature type="transmembrane region" description="Helical" evidence="8">
    <location>
        <begin position="166"/>
        <end position="185"/>
    </location>
</feature>
<name>A0A7J7JUU4_BUGNE</name>
<sequence>MLVFLSSVYLDTWQRDSTLILNRLSNQFGTIETLLTAILDKKPKLLPKKPLIALVICSTICVFGLSTVVQAGVYWEEMLNYYAGFATVVLALINATVYGWIYGAGNLLDHLQHMINIKFPVTLVWILLFLWKILAPLIISVILIFNFIAVSKIDYHGYVLPDWAQLFGWLTVWVPFLMVPIAAVLEYRKEVAANPYEVLTVWQRIVKLTKPSSKWIPSYLKHEQDIINPPTENGVDNADTIINSSTSYGTNRNSIDMTDITLQNSNLPV</sequence>
<dbReference type="GO" id="GO:0089718">
    <property type="term" value="P:amino acid import across plasma membrane"/>
    <property type="evidence" value="ECO:0007669"/>
    <property type="project" value="TreeGrafter"/>
</dbReference>
<keyword evidence="7" id="KW-0325">Glycoprotein</keyword>
<comment type="caution">
    <text evidence="9">The sequence shown here is derived from an EMBL/GenBank/DDBJ whole genome shotgun (WGS) entry which is preliminary data.</text>
</comment>
<dbReference type="AlphaFoldDB" id="A0A7J7JUU4"/>
<keyword evidence="3" id="KW-0813">Transport</keyword>
<comment type="subcellular location">
    <subcellularLocation>
        <location evidence="1">Membrane</location>
        <topology evidence="1">Multi-pass membrane protein</topology>
    </subcellularLocation>
</comment>
<keyword evidence="10" id="KW-1185">Reference proteome</keyword>
<evidence type="ECO:0000256" key="1">
    <source>
        <dbReference type="ARBA" id="ARBA00004141"/>
    </source>
</evidence>
<dbReference type="PANTHER" id="PTHR11616:SF321">
    <property type="entry name" value="SODIUM-DEPENDENT NUTRIENT AMINO ACID TRANSPORTER 1-RELATED"/>
    <property type="match status" value="1"/>
</dbReference>
<organism evidence="9 10">
    <name type="scientific">Bugula neritina</name>
    <name type="common">Brown bryozoan</name>
    <name type="synonym">Sertularia neritina</name>
    <dbReference type="NCBI Taxonomy" id="10212"/>
    <lineage>
        <taxon>Eukaryota</taxon>
        <taxon>Metazoa</taxon>
        <taxon>Spiralia</taxon>
        <taxon>Lophotrochozoa</taxon>
        <taxon>Bryozoa</taxon>
        <taxon>Gymnolaemata</taxon>
        <taxon>Cheilostomatida</taxon>
        <taxon>Flustrina</taxon>
        <taxon>Buguloidea</taxon>
        <taxon>Bugulidae</taxon>
        <taxon>Bugula</taxon>
    </lineage>
</organism>
<evidence type="ECO:0000256" key="4">
    <source>
        <dbReference type="ARBA" id="ARBA00022692"/>
    </source>
</evidence>
<evidence type="ECO:0000256" key="8">
    <source>
        <dbReference type="SAM" id="Phobius"/>
    </source>
</evidence>
<accession>A0A7J7JUU4</accession>
<evidence type="ECO:0000256" key="6">
    <source>
        <dbReference type="ARBA" id="ARBA00023136"/>
    </source>
</evidence>
<dbReference type="InterPro" id="IPR000175">
    <property type="entry name" value="Na/ntran_symport"/>
</dbReference>
<dbReference type="PANTHER" id="PTHR11616">
    <property type="entry name" value="SODIUM/CHLORIDE DEPENDENT TRANSPORTER"/>
    <property type="match status" value="1"/>
</dbReference>
<protein>
    <submittedName>
        <fullName evidence="9">Uncharacterized protein</fullName>
    </submittedName>
</protein>
<dbReference type="PROSITE" id="PS50267">
    <property type="entry name" value="NA_NEUROTRAN_SYMP_3"/>
    <property type="match status" value="1"/>
</dbReference>
<evidence type="ECO:0000256" key="2">
    <source>
        <dbReference type="ARBA" id="ARBA00006459"/>
    </source>
</evidence>
<dbReference type="Proteomes" id="UP000593567">
    <property type="component" value="Unassembled WGS sequence"/>
</dbReference>
<proteinExistence type="inferred from homology"/>
<evidence type="ECO:0000256" key="7">
    <source>
        <dbReference type="ARBA" id="ARBA00023180"/>
    </source>
</evidence>
<dbReference type="SUPFAM" id="SSF161070">
    <property type="entry name" value="SNF-like"/>
    <property type="match status" value="1"/>
</dbReference>
<dbReference type="OrthoDB" id="6581954at2759"/>
<feature type="transmembrane region" description="Helical" evidence="8">
    <location>
        <begin position="123"/>
        <end position="146"/>
    </location>
</feature>
<comment type="similarity">
    <text evidence="2">Belongs to the sodium:neurotransmitter symporter (SNF) (TC 2.A.22) family.</text>
</comment>